<accession>A0A0F9AF26</accession>
<feature type="non-terminal residue" evidence="1">
    <location>
        <position position="136"/>
    </location>
</feature>
<sequence length="136" mass="15261">MGIRNQQKISSLGIVPGIRLALNPFAQQVGSARILRNFIPERGRLARKGFSPDFVSSPTASSVWHVKNFRYTRANAPENEELIFKANGKVYKRVPSAEQEIFPGVTSFSVLNQKPFVGQLGNRFFWHDGSSGYVYD</sequence>
<protein>
    <submittedName>
        <fullName evidence="1">Uncharacterized protein</fullName>
    </submittedName>
</protein>
<dbReference type="EMBL" id="LAZR01043043">
    <property type="protein sequence ID" value="KKL08035.1"/>
    <property type="molecule type" value="Genomic_DNA"/>
</dbReference>
<proteinExistence type="predicted"/>
<organism evidence="1">
    <name type="scientific">marine sediment metagenome</name>
    <dbReference type="NCBI Taxonomy" id="412755"/>
    <lineage>
        <taxon>unclassified sequences</taxon>
        <taxon>metagenomes</taxon>
        <taxon>ecological metagenomes</taxon>
    </lineage>
</organism>
<evidence type="ECO:0000313" key="1">
    <source>
        <dbReference type="EMBL" id="KKL08035.1"/>
    </source>
</evidence>
<comment type="caution">
    <text evidence="1">The sequence shown here is derived from an EMBL/GenBank/DDBJ whole genome shotgun (WGS) entry which is preliminary data.</text>
</comment>
<gene>
    <name evidence="1" type="ORF">LCGC14_2579990</name>
</gene>
<reference evidence="1" key="1">
    <citation type="journal article" date="2015" name="Nature">
        <title>Complex archaea that bridge the gap between prokaryotes and eukaryotes.</title>
        <authorList>
            <person name="Spang A."/>
            <person name="Saw J.H."/>
            <person name="Jorgensen S.L."/>
            <person name="Zaremba-Niedzwiedzka K."/>
            <person name="Martijn J."/>
            <person name="Lind A.E."/>
            <person name="van Eijk R."/>
            <person name="Schleper C."/>
            <person name="Guy L."/>
            <person name="Ettema T.J."/>
        </authorList>
    </citation>
    <scope>NUCLEOTIDE SEQUENCE</scope>
</reference>
<dbReference type="AlphaFoldDB" id="A0A0F9AF26"/>
<name>A0A0F9AF26_9ZZZZ</name>